<name>A0A1C5GN55_9ACTN</name>
<gene>
    <name evidence="3" type="ORF">GA0074704_0159</name>
</gene>
<organism evidence="3 4">
    <name type="scientific">Micromonospora siamensis</name>
    <dbReference type="NCBI Taxonomy" id="299152"/>
    <lineage>
        <taxon>Bacteria</taxon>
        <taxon>Bacillati</taxon>
        <taxon>Actinomycetota</taxon>
        <taxon>Actinomycetes</taxon>
        <taxon>Micromonosporales</taxon>
        <taxon>Micromonosporaceae</taxon>
        <taxon>Micromonospora</taxon>
    </lineage>
</organism>
<proteinExistence type="predicted"/>
<sequence length="366" mass="39448">MQPADQLRWEAPSDDDRGGHERPAVVTALHLGWWLADAFHTVLHPYAWSPEGGDGSPPEPPRKLANFTEMPVAGRLRMYLDGVDVALARIAASTADGRPQPSTSAARSRLDRAGPPWAEDAAELLSALDELNMDVLRWTMATDHRVGLAYRLGRSLADTVRNCELEPLTPRFNGRQAQLSRWLRTLASALPPFSAEVVRGSLAAWTTAVDAATSAGPPGTPTVRELATAVRDQGELWRGVLTGELDPRDLLDEDDYAVVARRLVIRDRRLVTEAVRGIFRPVLVPLLAALLAVVGVSALAASGSPTTRAAIALVGLGGGLAAIWRSVSRPALAVAGQVNRPLLDAELIVQMVDRVTEPLWRAGARR</sequence>
<feature type="region of interest" description="Disordered" evidence="1">
    <location>
        <begin position="1"/>
        <end position="21"/>
    </location>
</feature>
<evidence type="ECO:0000256" key="2">
    <source>
        <dbReference type="SAM" id="Phobius"/>
    </source>
</evidence>
<protein>
    <submittedName>
        <fullName evidence="3">Uncharacterized protein</fullName>
    </submittedName>
</protein>
<dbReference type="Proteomes" id="UP000198210">
    <property type="component" value="Chromosome I"/>
</dbReference>
<feature type="transmembrane region" description="Helical" evidence="2">
    <location>
        <begin position="307"/>
        <end position="324"/>
    </location>
</feature>
<evidence type="ECO:0000313" key="4">
    <source>
        <dbReference type="Proteomes" id="UP000198210"/>
    </source>
</evidence>
<dbReference type="RefSeq" id="WP_088968710.1">
    <property type="nucleotide sequence ID" value="NZ_JBHLYF010000045.1"/>
</dbReference>
<keyword evidence="2" id="KW-0812">Transmembrane</keyword>
<dbReference type="AlphaFoldDB" id="A0A1C5GN55"/>
<reference evidence="3 4" key="1">
    <citation type="submission" date="2016-06" db="EMBL/GenBank/DDBJ databases">
        <authorList>
            <person name="Kjaerup R.B."/>
            <person name="Dalgaard T.S."/>
            <person name="Juul-Madsen H.R."/>
        </authorList>
    </citation>
    <scope>NUCLEOTIDE SEQUENCE [LARGE SCALE GENOMIC DNA]</scope>
    <source>
        <strain evidence="3 4">DSM 45097</strain>
    </source>
</reference>
<keyword evidence="2" id="KW-1133">Transmembrane helix</keyword>
<dbReference type="EMBL" id="LT607751">
    <property type="protein sequence ID" value="SCG34997.1"/>
    <property type="molecule type" value="Genomic_DNA"/>
</dbReference>
<feature type="region of interest" description="Disordered" evidence="1">
    <location>
        <begin position="94"/>
        <end position="113"/>
    </location>
</feature>
<keyword evidence="4" id="KW-1185">Reference proteome</keyword>
<accession>A0A1C5GN55</accession>
<evidence type="ECO:0000256" key="1">
    <source>
        <dbReference type="SAM" id="MobiDB-lite"/>
    </source>
</evidence>
<feature type="transmembrane region" description="Helical" evidence="2">
    <location>
        <begin position="278"/>
        <end position="301"/>
    </location>
</feature>
<keyword evidence="2" id="KW-0472">Membrane</keyword>
<evidence type="ECO:0000313" key="3">
    <source>
        <dbReference type="EMBL" id="SCG34997.1"/>
    </source>
</evidence>